<evidence type="ECO:0000313" key="3">
    <source>
        <dbReference type="Proteomes" id="UP000248340"/>
    </source>
</evidence>
<organism evidence="2 3">
    <name type="scientific">Aspergillus uvarum CBS 121591</name>
    <dbReference type="NCBI Taxonomy" id="1448315"/>
    <lineage>
        <taxon>Eukaryota</taxon>
        <taxon>Fungi</taxon>
        <taxon>Dikarya</taxon>
        <taxon>Ascomycota</taxon>
        <taxon>Pezizomycotina</taxon>
        <taxon>Eurotiomycetes</taxon>
        <taxon>Eurotiomycetidae</taxon>
        <taxon>Eurotiales</taxon>
        <taxon>Aspergillaceae</taxon>
        <taxon>Aspergillus</taxon>
        <taxon>Aspergillus subgen. Circumdati</taxon>
    </lineage>
</organism>
<dbReference type="EMBL" id="KZ821683">
    <property type="protein sequence ID" value="PYH84567.1"/>
    <property type="molecule type" value="Genomic_DNA"/>
</dbReference>
<protein>
    <recommendedName>
        <fullName evidence="4">Mid2 domain-containing protein</fullName>
    </recommendedName>
</protein>
<dbReference type="Proteomes" id="UP000248340">
    <property type="component" value="Unassembled WGS sequence"/>
</dbReference>
<name>A0A319CNI8_9EURO</name>
<keyword evidence="1" id="KW-0812">Transmembrane</keyword>
<dbReference type="VEuPathDB" id="FungiDB:BO82DRAFT_351777"/>
<feature type="transmembrane region" description="Helical" evidence="1">
    <location>
        <begin position="237"/>
        <end position="260"/>
    </location>
</feature>
<dbReference type="STRING" id="1448315.A0A319CNI8"/>
<gene>
    <name evidence="2" type="ORF">BO82DRAFT_351777</name>
</gene>
<keyword evidence="1" id="KW-1133">Transmembrane helix</keyword>
<reference evidence="2 3" key="1">
    <citation type="submission" date="2016-12" db="EMBL/GenBank/DDBJ databases">
        <title>The genomes of Aspergillus section Nigri reveals drivers in fungal speciation.</title>
        <authorList>
            <consortium name="DOE Joint Genome Institute"/>
            <person name="Vesth T.C."/>
            <person name="Nybo J."/>
            <person name="Theobald S."/>
            <person name="Brandl J."/>
            <person name="Frisvad J.C."/>
            <person name="Nielsen K.F."/>
            <person name="Lyhne E.K."/>
            <person name="Kogle M.E."/>
            <person name="Kuo A."/>
            <person name="Riley R."/>
            <person name="Clum A."/>
            <person name="Nolan M."/>
            <person name="Lipzen A."/>
            <person name="Salamov A."/>
            <person name="Henrissat B."/>
            <person name="Wiebenga A."/>
            <person name="De Vries R.P."/>
            <person name="Grigoriev I.V."/>
            <person name="Mortensen U.H."/>
            <person name="Andersen M.R."/>
            <person name="Baker S.E."/>
        </authorList>
    </citation>
    <scope>NUCLEOTIDE SEQUENCE [LARGE SCALE GENOMIC DNA]</scope>
    <source>
        <strain evidence="2 3">CBS 121591</strain>
    </source>
</reference>
<dbReference type="AlphaFoldDB" id="A0A319CNI8"/>
<keyword evidence="1" id="KW-0472">Membrane</keyword>
<accession>A0A319CNI8</accession>
<evidence type="ECO:0000313" key="2">
    <source>
        <dbReference type="EMBL" id="PYH84567.1"/>
    </source>
</evidence>
<keyword evidence="3" id="KW-1185">Reference proteome</keyword>
<evidence type="ECO:0000256" key="1">
    <source>
        <dbReference type="SAM" id="Phobius"/>
    </source>
</evidence>
<evidence type="ECO:0008006" key="4">
    <source>
        <dbReference type="Google" id="ProtNLM"/>
    </source>
</evidence>
<dbReference type="RefSeq" id="XP_025494767.1">
    <property type="nucleotide sequence ID" value="XM_025634511.1"/>
</dbReference>
<dbReference type="GeneID" id="37137252"/>
<sequence length="333" mass="35063">MPITSYPAETNSGTVTSYLPLTTAWPSSSGCASIYRLNGPSLVAWDPGYGLDVNSDVVCDAPEVTTWWEQGLLENGGTLPTRVSLGPFTCPEAFSTMKSSVKDASSTLVMCCPSKYYIGDGNTALIDGNCESDVSSGMVLTYASTPSGEATSWRTATTTLTRSWTVGAIAVVGWNIRYDAVTPTATATTTIALMTTTPELPSSITSSGTLSIASNSASTSTAGSPTDTRTLSTGIKVGIGIGAGLGVFGLIALLASFYVFRGRKRQQAITKAASVLYHEQRQGSRGDWRRTQWPVELDGTRGAAGEGYRYPAELDGSRQLHLKGDMSPVELMG</sequence>
<dbReference type="OrthoDB" id="4497263at2759"/>
<proteinExistence type="predicted"/>